<dbReference type="STRING" id="642780.SAMN04488570_1491"/>
<keyword evidence="4" id="KW-1185">Reference proteome</keyword>
<dbReference type="PIRSF" id="PIRSF001221">
    <property type="entry name" value="Amidase_fungi"/>
    <property type="match status" value="1"/>
</dbReference>
<dbReference type="SUPFAM" id="SSF75304">
    <property type="entry name" value="Amidase signature (AS) enzymes"/>
    <property type="match status" value="1"/>
</dbReference>
<evidence type="ECO:0000313" key="3">
    <source>
        <dbReference type="EMBL" id="SDS26317.1"/>
    </source>
</evidence>
<dbReference type="InterPro" id="IPR000120">
    <property type="entry name" value="Amidase"/>
</dbReference>
<name>A0A1H1QSJ6_9ACTN</name>
<dbReference type="NCBIfam" id="NF009119">
    <property type="entry name" value="PRK12470.1"/>
    <property type="match status" value="1"/>
</dbReference>
<dbReference type="PANTHER" id="PTHR11895">
    <property type="entry name" value="TRANSAMIDASE"/>
    <property type="match status" value="1"/>
</dbReference>
<sequence>MTDTDSPGALSPDPTDADLVDLSATELVRRTTAGEVTARQLVEASLARIAERDPALDAFSVVLADAARAEAAERDAARDRGEPCGPLHGVPVAVKEELDVAGCVTTFGGRGNSTPVRADGEVVRRLRAAGAVVVGKTRMPEFGQWPFTESEAGGLTRNPWDPGRTPGGSSGGTAVAVAAGMVPVAIGGDGGGSIRIPSACCGLYGLKPQRGRVTTAPHPHLWWALGTVGPLTRTVADAALVYDVLRGNEPGDLFTAPDPARSFVEAAASTPRRLRIGWSEKPQTPFARVDPAHVRALEETAALLTDLGHDVRRFSPRWPDATLAFVPQFFAGMRAEADEVEHPERLERRTRQAYRLGGWVRPGVVRWAVRAGERLAERADRLFDQDGFDVLLTPTIAERPRAVGALDGVGPLRAAWRAQPMIAHCALWNVTGHPAAAVPAGTGRDGLPLSVQLVGRRHDEDVLLGLSAQLEAARPWAAPDPSRWAGAAGRG</sequence>
<dbReference type="InterPro" id="IPR023631">
    <property type="entry name" value="Amidase_dom"/>
</dbReference>
<evidence type="ECO:0000259" key="2">
    <source>
        <dbReference type="Pfam" id="PF01425"/>
    </source>
</evidence>
<proteinExistence type="inferred from homology"/>
<organism evidence="3 4">
    <name type="scientific">Nocardioides scoriae</name>
    <dbReference type="NCBI Taxonomy" id="642780"/>
    <lineage>
        <taxon>Bacteria</taxon>
        <taxon>Bacillati</taxon>
        <taxon>Actinomycetota</taxon>
        <taxon>Actinomycetes</taxon>
        <taxon>Propionibacteriales</taxon>
        <taxon>Nocardioidaceae</taxon>
        <taxon>Nocardioides</taxon>
    </lineage>
</organism>
<dbReference type="PANTHER" id="PTHR11895:SF7">
    <property type="entry name" value="GLUTAMYL-TRNA(GLN) AMIDOTRANSFERASE SUBUNIT A, MITOCHONDRIAL"/>
    <property type="match status" value="1"/>
</dbReference>
<dbReference type="RefSeq" id="WP_231917097.1">
    <property type="nucleotide sequence ID" value="NZ_LT629757.1"/>
</dbReference>
<accession>A0A1H1QSJ6</accession>
<dbReference type="InterPro" id="IPR020556">
    <property type="entry name" value="Amidase_CS"/>
</dbReference>
<dbReference type="PROSITE" id="PS00571">
    <property type="entry name" value="AMIDASES"/>
    <property type="match status" value="1"/>
</dbReference>
<dbReference type="EMBL" id="LT629757">
    <property type="protein sequence ID" value="SDS26317.1"/>
    <property type="molecule type" value="Genomic_DNA"/>
</dbReference>
<evidence type="ECO:0000313" key="4">
    <source>
        <dbReference type="Proteomes" id="UP000198859"/>
    </source>
</evidence>
<dbReference type="Gene3D" id="3.90.1300.10">
    <property type="entry name" value="Amidase signature (AS) domain"/>
    <property type="match status" value="1"/>
</dbReference>
<evidence type="ECO:0000256" key="1">
    <source>
        <dbReference type="ARBA" id="ARBA00009199"/>
    </source>
</evidence>
<dbReference type="AlphaFoldDB" id="A0A1H1QSJ6"/>
<dbReference type="InterPro" id="IPR036928">
    <property type="entry name" value="AS_sf"/>
</dbReference>
<gene>
    <name evidence="3" type="ORF">SAMN04488570_1491</name>
</gene>
<dbReference type="Pfam" id="PF01425">
    <property type="entry name" value="Amidase"/>
    <property type="match status" value="1"/>
</dbReference>
<dbReference type="GO" id="GO:0003824">
    <property type="term" value="F:catalytic activity"/>
    <property type="evidence" value="ECO:0007669"/>
    <property type="project" value="InterPro"/>
</dbReference>
<protein>
    <submittedName>
        <fullName evidence="3">Amidase</fullName>
    </submittedName>
</protein>
<reference evidence="4" key="1">
    <citation type="submission" date="2016-10" db="EMBL/GenBank/DDBJ databases">
        <authorList>
            <person name="Varghese N."/>
            <person name="Submissions S."/>
        </authorList>
    </citation>
    <scope>NUCLEOTIDE SEQUENCE [LARGE SCALE GENOMIC DNA]</scope>
    <source>
        <strain evidence="4">DSM 22127</strain>
    </source>
</reference>
<dbReference type="Proteomes" id="UP000198859">
    <property type="component" value="Chromosome I"/>
</dbReference>
<feature type="domain" description="Amidase" evidence="2">
    <location>
        <begin position="41"/>
        <end position="464"/>
    </location>
</feature>
<comment type="similarity">
    <text evidence="1">Belongs to the amidase family.</text>
</comment>